<dbReference type="OrthoDB" id="4505704at2759"/>
<reference evidence="2" key="2">
    <citation type="journal article" date="2009" name="Fungal Genet. Biol.">
        <title>The 2008 update of the Aspergillus nidulans genome annotation: a community effort.</title>
        <authorList>
            <person name="Wortman J.R."/>
            <person name="Gilsenan J.M."/>
            <person name="Joardar V."/>
            <person name="Deegan J."/>
            <person name="Clutterbuck J."/>
            <person name="Andersen M.R."/>
            <person name="Archer D."/>
            <person name="Bencina M."/>
            <person name="Braus G."/>
            <person name="Coutinho P."/>
            <person name="von Dohren H."/>
            <person name="Doonan J."/>
            <person name="Driessen A.J."/>
            <person name="Durek P."/>
            <person name="Espeso E."/>
            <person name="Fekete E."/>
            <person name="Flipphi M."/>
            <person name="Estrada C.G."/>
            <person name="Geysens S."/>
            <person name="Goldman G."/>
            <person name="de Groot P.W."/>
            <person name="Hansen K."/>
            <person name="Harris S.D."/>
            <person name="Heinekamp T."/>
            <person name="Helmstaedt K."/>
            <person name="Henrissat B."/>
            <person name="Hofmann G."/>
            <person name="Homan T."/>
            <person name="Horio T."/>
            <person name="Horiuchi H."/>
            <person name="James S."/>
            <person name="Jones M."/>
            <person name="Karaffa L."/>
            <person name="Karanyi Z."/>
            <person name="Kato M."/>
            <person name="Keller N."/>
            <person name="Kelly D.E."/>
            <person name="Kiel J.A."/>
            <person name="Kim J.M."/>
            <person name="van der Klei I.J."/>
            <person name="Klis F.M."/>
            <person name="Kovalchuk A."/>
            <person name="Krasevec N."/>
            <person name="Kubicek C.P."/>
            <person name="Liu B."/>
            <person name="Maccabe A."/>
            <person name="Meyer V."/>
            <person name="Mirabito P."/>
            <person name="Miskei M."/>
            <person name="Mos M."/>
            <person name="Mullins J."/>
            <person name="Nelson D.R."/>
            <person name="Nielsen J."/>
            <person name="Oakley B.R."/>
            <person name="Osmani S.A."/>
            <person name="Pakula T."/>
            <person name="Paszewski A."/>
            <person name="Paulsen I."/>
            <person name="Pilsyk S."/>
            <person name="Pocsi I."/>
            <person name="Punt P.J."/>
            <person name="Ram A.F."/>
            <person name="Ren Q."/>
            <person name="Robellet X."/>
            <person name="Robson G."/>
            <person name="Seiboth B."/>
            <person name="van Solingen P."/>
            <person name="Specht T."/>
            <person name="Sun J."/>
            <person name="Taheri-Talesh N."/>
            <person name="Takeshita N."/>
            <person name="Ussery D."/>
            <person name="vanKuyk P.A."/>
            <person name="Visser H."/>
            <person name="van de Vondervoort P.J."/>
            <person name="de Vries R.P."/>
            <person name="Walton J."/>
            <person name="Xiang X."/>
            <person name="Xiong Y."/>
            <person name="Zeng A.P."/>
            <person name="Brandt B.W."/>
            <person name="Cornell M.J."/>
            <person name="van den Hondel C.A."/>
            <person name="Visser J."/>
            <person name="Oliver S.G."/>
            <person name="Turner G."/>
        </authorList>
    </citation>
    <scope>GENOME REANNOTATION</scope>
    <source>
        <strain evidence="2">FGSC A4 / ATCC 38163 / CBS 112.46 / NRRL 194 / M139</strain>
    </source>
</reference>
<organism evidence="1 2">
    <name type="scientific">Emericella nidulans (strain FGSC A4 / ATCC 38163 / CBS 112.46 / NRRL 194 / M139)</name>
    <name type="common">Aspergillus nidulans</name>
    <dbReference type="NCBI Taxonomy" id="227321"/>
    <lineage>
        <taxon>Eukaryota</taxon>
        <taxon>Fungi</taxon>
        <taxon>Dikarya</taxon>
        <taxon>Ascomycota</taxon>
        <taxon>Pezizomycotina</taxon>
        <taxon>Eurotiomycetes</taxon>
        <taxon>Eurotiomycetidae</taxon>
        <taxon>Eurotiales</taxon>
        <taxon>Aspergillaceae</taxon>
        <taxon>Aspergillus</taxon>
        <taxon>Aspergillus subgen. Nidulantes</taxon>
    </lineage>
</organism>
<proteinExistence type="predicted"/>
<dbReference type="PANTHER" id="PTHR47501:SF5">
    <property type="entry name" value="HAT C-TERMINAL DIMERISATION DOMAIN-CONTAINING PROTEIN"/>
    <property type="match status" value="1"/>
</dbReference>
<dbReference type="InterPro" id="IPR012337">
    <property type="entry name" value="RNaseH-like_sf"/>
</dbReference>
<dbReference type="HOGENOM" id="CLU_085460_0_0_1"/>
<dbReference type="InParanoid" id="C8VE17"/>
<evidence type="ECO:0000313" key="1">
    <source>
        <dbReference type="EMBL" id="CBF80312.1"/>
    </source>
</evidence>
<dbReference type="OMA" id="CVENHIA"/>
<sequence>MQQHLEKHSIFAPYSQAKASVRSGQPSIMSFITKQESLSHQEHLEKNILCWIIRDKQAFITIKLPEFQQIFQDTPGIILPFSSQATLRRRLIDNFEIQRLQLKEELKITCKSIALSLDIWTSQNHLPILGIIGHWLMEDFIYQEKVLEFTELHGVYSRENLAAAVQLTLSELDLEEKLIIITGDNASNNKTMASELYYTLKGNIGESSILQFQGLDSYIRCLAYILNLVVKDILRALKSGSSEEAYAACISLCNGQPISTQSALAKL</sequence>
<dbReference type="KEGG" id="ani:ANIA_11074"/>
<gene>
    <name evidence="1" type="ORF">ANIA_11074</name>
</gene>
<dbReference type="GeneID" id="74896767"/>
<keyword evidence="2" id="KW-1185">Reference proteome</keyword>
<accession>C8VE17</accession>
<dbReference type="eggNOG" id="KOG1121">
    <property type="taxonomic scope" value="Eukaryota"/>
</dbReference>
<name>C8VE17_EMENI</name>
<evidence type="ECO:0000313" key="2">
    <source>
        <dbReference type="Proteomes" id="UP000000560"/>
    </source>
</evidence>
<dbReference type="PANTHER" id="PTHR47501">
    <property type="entry name" value="TRANSPOSASE-RELATED"/>
    <property type="match status" value="1"/>
</dbReference>
<dbReference type="SUPFAM" id="SSF53098">
    <property type="entry name" value="Ribonuclease H-like"/>
    <property type="match status" value="1"/>
</dbReference>
<dbReference type="AlphaFoldDB" id="C8VE17"/>
<dbReference type="EMBL" id="BN001305">
    <property type="protein sequence ID" value="CBF80312.1"/>
    <property type="molecule type" value="Genomic_DNA"/>
</dbReference>
<protein>
    <submittedName>
        <fullName evidence="1">Uncharacterized protein</fullName>
    </submittedName>
</protein>
<dbReference type="VEuPathDB" id="FungiDB:AN11074"/>
<reference evidence="2" key="1">
    <citation type="journal article" date="2005" name="Nature">
        <title>Sequencing of Aspergillus nidulans and comparative analysis with A. fumigatus and A. oryzae.</title>
        <authorList>
            <person name="Galagan J.E."/>
            <person name="Calvo S.E."/>
            <person name="Cuomo C."/>
            <person name="Ma L.J."/>
            <person name="Wortman J.R."/>
            <person name="Batzoglou S."/>
            <person name="Lee S.I."/>
            <person name="Basturkmen M."/>
            <person name="Spevak C.C."/>
            <person name="Clutterbuck J."/>
            <person name="Kapitonov V."/>
            <person name="Jurka J."/>
            <person name="Scazzocchio C."/>
            <person name="Farman M."/>
            <person name="Butler J."/>
            <person name="Purcell S."/>
            <person name="Harris S."/>
            <person name="Braus G.H."/>
            <person name="Draht O."/>
            <person name="Busch S."/>
            <person name="D'Enfert C."/>
            <person name="Bouchier C."/>
            <person name="Goldman G.H."/>
            <person name="Bell-Pedersen D."/>
            <person name="Griffiths-Jones S."/>
            <person name="Doonan J.H."/>
            <person name="Yu J."/>
            <person name="Vienken K."/>
            <person name="Pain A."/>
            <person name="Freitag M."/>
            <person name="Selker E.U."/>
            <person name="Archer D.B."/>
            <person name="Penalva M.A."/>
            <person name="Oakley B.R."/>
            <person name="Momany M."/>
            <person name="Tanaka T."/>
            <person name="Kumagai T."/>
            <person name="Asai K."/>
            <person name="Machida M."/>
            <person name="Nierman W.C."/>
            <person name="Denning D.W."/>
            <person name="Caddick M."/>
            <person name="Hynes M."/>
            <person name="Paoletti M."/>
            <person name="Fischer R."/>
            <person name="Miller B."/>
            <person name="Dyer P."/>
            <person name="Sachs M.S."/>
            <person name="Osmani S.A."/>
            <person name="Birren B.W."/>
        </authorList>
    </citation>
    <scope>NUCLEOTIDE SEQUENCE [LARGE SCALE GENOMIC DNA]</scope>
    <source>
        <strain evidence="2">FGSC A4 / ATCC 38163 / CBS 112.46 / NRRL 194 / M139</strain>
    </source>
</reference>
<dbReference type="Proteomes" id="UP000000560">
    <property type="component" value="Chromosome V"/>
</dbReference>
<dbReference type="RefSeq" id="XP_050468066.1">
    <property type="nucleotide sequence ID" value="XM_050612112.1"/>
</dbReference>